<reference evidence="1 2" key="1">
    <citation type="submission" date="2018-03" db="EMBL/GenBank/DDBJ databases">
        <title>Genome assembly of novel Miniimonas species PCH200.</title>
        <authorList>
            <person name="Thakur V."/>
            <person name="Kumar V."/>
            <person name="Singh D."/>
        </authorList>
    </citation>
    <scope>NUCLEOTIDE SEQUENCE [LARGE SCALE GENOMIC DNA]</scope>
    <source>
        <strain evidence="1 2">PCH200</strain>
    </source>
</reference>
<dbReference type="EMBL" id="PYHR01000002">
    <property type="protein sequence ID" value="PWD52535.1"/>
    <property type="molecule type" value="Genomic_DNA"/>
</dbReference>
<protein>
    <submittedName>
        <fullName evidence="1">SMI1/KNR4 family protein</fullName>
    </submittedName>
</protein>
<proteinExistence type="predicted"/>
<comment type="caution">
    <text evidence="1">The sequence shown here is derived from an EMBL/GenBank/DDBJ whole genome shotgun (WGS) entry which is preliminary data.</text>
</comment>
<keyword evidence="2" id="KW-1185">Reference proteome</keyword>
<name>A0A2U1ZZX8_9MICO</name>
<gene>
    <name evidence="1" type="ORF">C8046_12570</name>
</gene>
<evidence type="ECO:0000313" key="2">
    <source>
        <dbReference type="Proteomes" id="UP000245166"/>
    </source>
</evidence>
<evidence type="ECO:0000313" key="1">
    <source>
        <dbReference type="EMBL" id="PWD52535.1"/>
    </source>
</evidence>
<dbReference type="OrthoDB" id="5198158at2"/>
<accession>A0A2U1ZZX8</accession>
<dbReference type="Proteomes" id="UP000245166">
    <property type="component" value="Unassembled WGS sequence"/>
</dbReference>
<dbReference type="AlphaFoldDB" id="A0A2U1ZZX8"/>
<organism evidence="1 2">
    <name type="scientific">Serinibacter arcticus</name>
    <dbReference type="NCBI Taxonomy" id="1655435"/>
    <lineage>
        <taxon>Bacteria</taxon>
        <taxon>Bacillati</taxon>
        <taxon>Actinomycetota</taxon>
        <taxon>Actinomycetes</taxon>
        <taxon>Micrococcales</taxon>
        <taxon>Beutenbergiaceae</taxon>
        <taxon>Serinibacter</taxon>
    </lineage>
</organism>
<sequence length="133" mass="13849">MEAELGEALELTEPVALPPVLVELLTAGVELLTLESGRLSAVDDRVRDELGLLGRDTGAYLADYEFAEYMPGAAPIALDGAGGFFCLDLRAVVAGEAENDGGAPLVWSHAGNLGWDDDAVVPIADDLAQLLLG</sequence>